<evidence type="ECO:0000313" key="3">
    <source>
        <dbReference type="Proteomes" id="UP001215280"/>
    </source>
</evidence>
<keyword evidence="3" id="KW-1185">Reference proteome</keyword>
<dbReference type="Proteomes" id="UP001215280">
    <property type="component" value="Unassembled WGS sequence"/>
</dbReference>
<reference evidence="2" key="1">
    <citation type="submission" date="2023-03" db="EMBL/GenBank/DDBJ databases">
        <title>Massive genome expansion in bonnet fungi (Mycena s.s.) driven by repeated elements and novel gene families across ecological guilds.</title>
        <authorList>
            <consortium name="Lawrence Berkeley National Laboratory"/>
            <person name="Harder C.B."/>
            <person name="Miyauchi S."/>
            <person name="Viragh M."/>
            <person name="Kuo A."/>
            <person name="Thoen E."/>
            <person name="Andreopoulos B."/>
            <person name="Lu D."/>
            <person name="Skrede I."/>
            <person name="Drula E."/>
            <person name="Henrissat B."/>
            <person name="Morin E."/>
            <person name="Kohler A."/>
            <person name="Barry K."/>
            <person name="LaButti K."/>
            <person name="Morin E."/>
            <person name="Salamov A."/>
            <person name="Lipzen A."/>
            <person name="Mereny Z."/>
            <person name="Hegedus B."/>
            <person name="Baldrian P."/>
            <person name="Stursova M."/>
            <person name="Weitz H."/>
            <person name="Taylor A."/>
            <person name="Grigoriev I.V."/>
            <person name="Nagy L.G."/>
            <person name="Martin F."/>
            <person name="Kauserud H."/>
        </authorList>
    </citation>
    <scope>NUCLEOTIDE SEQUENCE</scope>
    <source>
        <strain evidence="2">CBHHK188m</strain>
    </source>
</reference>
<organism evidence="2 3">
    <name type="scientific">Mycena maculata</name>
    <dbReference type="NCBI Taxonomy" id="230809"/>
    <lineage>
        <taxon>Eukaryota</taxon>
        <taxon>Fungi</taxon>
        <taxon>Dikarya</taxon>
        <taxon>Basidiomycota</taxon>
        <taxon>Agaricomycotina</taxon>
        <taxon>Agaricomycetes</taxon>
        <taxon>Agaricomycetidae</taxon>
        <taxon>Agaricales</taxon>
        <taxon>Marasmiineae</taxon>
        <taxon>Mycenaceae</taxon>
        <taxon>Mycena</taxon>
    </lineage>
</organism>
<gene>
    <name evidence="2" type="ORF">DFH07DRAFT_856079</name>
</gene>
<name>A0AAD7HLG0_9AGAR</name>
<dbReference type="EMBL" id="JARJLG010000249">
    <property type="protein sequence ID" value="KAJ7723301.1"/>
    <property type="molecule type" value="Genomic_DNA"/>
</dbReference>
<evidence type="ECO:0000256" key="1">
    <source>
        <dbReference type="SAM" id="MobiDB-lite"/>
    </source>
</evidence>
<sequence>MAESRLKILQLESDRPVWEKAKKKREEDEKAECAKAEERRRAVEVEESRRKMREFQEQEQERKRAAAEAKEKERLRREAEEKARQEKEERERKAREQAERARQAREARDKREREARWKAATQAEEVRCAQRDEQLWGAGAWTPARALERLKLQLDDFDKIKFSEAQPLTFRAVPWPVLTDPLDIDIEQINWEAVETFFARAKVQMLADIEGYSSLVGKVHRAFHPDRWKARGVLVSVMDEELRTSLETAGNVVAQAMTPLWRKSKGYT</sequence>
<feature type="region of interest" description="Disordered" evidence="1">
    <location>
        <begin position="18"/>
        <end position="116"/>
    </location>
</feature>
<proteinExistence type="predicted"/>
<protein>
    <submittedName>
        <fullName evidence="2">Uncharacterized protein</fullName>
    </submittedName>
</protein>
<dbReference type="AlphaFoldDB" id="A0AAD7HLG0"/>
<accession>A0AAD7HLG0</accession>
<evidence type="ECO:0000313" key="2">
    <source>
        <dbReference type="EMBL" id="KAJ7723301.1"/>
    </source>
</evidence>
<comment type="caution">
    <text evidence="2">The sequence shown here is derived from an EMBL/GenBank/DDBJ whole genome shotgun (WGS) entry which is preliminary data.</text>
</comment>